<evidence type="ECO:0000313" key="1">
    <source>
        <dbReference type="EMBL" id="CAK91870.1"/>
    </source>
</evidence>
<name>A0E9A3_PARTE</name>
<proteinExistence type="predicted"/>
<dbReference type="GeneID" id="5045052"/>
<dbReference type="AlphaFoldDB" id="A0E9A3"/>
<dbReference type="InParanoid" id="A0E9A3"/>
<dbReference type="HOGENOM" id="CLU_2054256_0_0_1"/>
<dbReference type="Proteomes" id="UP000000600">
    <property type="component" value="Unassembled WGS sequence"/>
</dbReference>
<keyword evidence="2" id="KW-1185">Reference proteome</keyword>
<evidence type="ECO:0000313" key="2">
    <source>
        <dbReference type="Proteomes" id="UP000000600"/>
    </source>
</evidence>
<reference evidence="1 2" key="1">
    <citation type="journal article" date="2006" name="Nature">
        <title>Global trends of whole-genome duplications revealed by the ciliate Paramecium tetraurelia.</title>
        <authorList>
            <consortium name="Genoscope"/>
            <person name="Aury J.-M."/>
            <person name="Jaillon O."/>
            <person name="Duret L."/>
            <person name="Noel B."/>
            <person name="Jubin C."/>
            <person name="Porcel B.M."/>
            <person name="Segurens B."/>
            <person name="Daubin V."/>
            <person name="Anthouard V."/>
            <person name="Aiach N."/>
            <person name="Arnaiz O."/>
            <person name="Billaut A."/>
            <person name="Beisson J."/>
            <person name="Blanc I."/>
            <person name="Bouhouche K."/>
            <person name="Camara F."/>
            <person name="Duharcourt S."/>
            <person name="Guigo R."/>
            <person name="Gogendeau D."/>
            <person name="Katinka M."/>
            <person name="Keller A.-M."/>
            <person name="Kissmehl R."/>
            <person name="Klotz C."/>
            <person name="Koll F."/>
            <person name="Le Moue A."/>
            <person name="Lepere C."/>
            <person name="Malinsky S."/>
            <person name="Nowacki M."/>
            <person name="Nowak J.K."/>
            <person name="Plattner H."/>
            <person name="Poulain J."/>
            <person name="Ruiz F."/>
            <person name="Serrano V."/>
            <person name="Zagulski M."/>
            <person name="Dessen P."/>
            <person name="Betermier M."/>
            <person name="Weissenbach J."/>
            <person name="Scarpelli C."/>
            <person name="Schachter V."/>
            <person name="Sperling L."/>
            <person name="Meyer E."/>
            <person name="Cohen J."/>
            <person name="Wincker P."/>
        </authorList>
    </citation>
    <scope>NUCLEOTIDE SEQUENCE [LARGE SCALE GENOMIC DNA]</scope>
    <source>
        <strain evidence="1 2">Stock d4-2</strain>
    </source>
</reference>
<protein>
    <submittedName>
        <fullName evidence="1">Uncharacterized protein</fullName>
    </submittedName>
</protein>
<sequence length="120" mass="14829">MQQSEFESKLNEEIKFRDLRYQQLKIENTQKENKHFNLFRNITINLKAIQELETLYKIKILIEKRNTFSWNKFQLKKYRNFSRTQKDWNMITQRFQSDFKLLYDGIISNKSEIISLQIKK</sequence>
<dbReference type="KEGG" id="ptm:GSPATT00024601001"/>
<dbReference type="RefSeq" id="XP_001459267.1">
    <property type="nucleotide sequence ID" value="XM_001459230.1"/>
</dbReference>
<dbReference type="EMBL" id="CT868665">
    <property type="protein sequence ID" value="CAK91870.1"/>
    <property type="molecule type" value="Genomic_DNA"/>
</dbReference>
<gene>
    <name evidence="1" type="ORF">GSPATT00024601001</name>
</gene>
<accession>A0E9A3</accession>
<organism evidence="1 2">
    <name type="scientific">Paramecium tetraurelia</name>
    <dbReference type="NCBI Taxonomy" id="5888"/>
    <lineage>
        <taxon>Eukaryota</taxon>
        <taxon>Sar</taxon>
        <taxon>Alveolata</taxon>
        <taxon>Ciliophora</taxon>
        <taxon>Intramacronucleata</taxon>
        <taxon>Oligohymenophorea</taxon>
        <taxon>Peniculida</taxon>
        <taxon>Parameciidae</taxon>
        <taxon>Paramecium</taxon>
    </lineage>
</organism>